<keyword evidence="1 4" id="KW-0808">Transferase</keyword>
<protein>
    <submittedName>
        <fullName evidence="4">Putative N-acetyltransferase YhbS</fullName>
    </submittedName>
</protein>
<organism evidence="4 5">
    <name type="scientific">Paenibacillus cellulosilyticus</name>
    <dbReference type="NCBI Taxonomy" id="375489"/>
    <lineage>
        <taxon>Bacteria</taxon>
        <taxon>Bacillati</taxon>
        <taxon>Bacillota</taxon>
        <taxon>Bacilli</taxon>
        <taxon>Bacillales</taxon>
        <taxon>Paenibacillaceae</taxon>
        <taxon>Paenibacillus</taxon>
    </lineage>
</organism>
<dbReference type="Proteomes" id="UP000246635">
    <property type="component" value="Unassembled WGS sequence"/>
</dbReference>
<name>A0A2V2YTW1_9BACL</name>
<sequence length="301" mass="34878">MDNLLIEAYNPERDRAAAHEMLREDKHFRDIFEQNERNYPEGLHVARYGGVMAGFLSLSGLKRGTGTTVYVSPPYRRTGIGTRLMEKAHQLLASSEAVERSSGLCIDGDSDTLQFLYKHGYYVVHSSYLMEREGEPLPGSSFTIRQYEDEDYLTCHYVSEFAFYLMRECVGIMPTFYYEPEEWERISFAEDRNNRFVMLSDGEIVAVGVIDGPDIRHVAVRPDRQARGYGGAMVSFLVNEIMRRGESTVELWVVKGNPAQKLYERLGFKTRSLHHIVQRYYRPESRLSRPPELWLHELKKI</sequence>
<dbReference type="CDD" id="cd04301">
    <property type="entry name" value="NAT_SF"/>
    <property type="match status" value="2"/>
</dbReference>
<dbReference type="EMBL" id="QGTQ01000013">
    <property type="protein sequence ID" value="PWV99777.1"/>
    <property type="molecule type" value="Genomic_DNA"/>
</dbReference>
<proteinExistence type="predicted"/>
<dbReference type="InterPro" id="IPR050680">
    <property type="entry name" value="YpeA/RimI_acetyltransf"/>
</dbReference>
<evidence type="ECO:0000259" key="3">
    <source>
        <dbReference type="PROSITE" id="PS51186"/>
    </source>
</evidence>
<dbReference type="Gene3D" id="3.40.630.30">
    <property type="match status" value="1"/>
</dbReference>
<evidence type="ECO:0000256" key="1">
    <source>
        <dbReference type="ARBA" id="ARBA00022679"/>
    </source>
</evidence>
<evidence type="ECO:0000256" key="2">
    <source>
        <dbReference type="ARBA" id="ARBA00023315"/>
    </source>
</evidence>
<evidence type="ECO:0000313" key="5">
    <source>
        <dbReference type="Proteomes" id="UP000246635"/>
    </source>
</evidence>
<dbReference type="Pfam" id="PF08445">
    <property type="entry name" value="FR47"/>
    <property type="match status" value="1"/>
</dbReference>
<evidence type="ECO:0000313" key="4">
    <source>
        <dbReference type="EMBL" id="PWV99777.1"/>
    </source>
</evidence>
<gene>
    <name evidence="4" type="ORF">DFQ01_113151</name>
</gene>
<feature type="domain" description="N-acetyltransferase" evidence="3">
    <location>
        <begin position="4"/>
        <end position="138"/>
    </location>
</feature>
<dbReference type="InterPro" id="IPR016181">
    <property type="entry name" value="Acyl_CoA_acyltransferase"/>
</dbReference>
<dbReference type="InterPro" id="IPR000182">
    <property type="entry name" value="GNAT_dom"/>
</dbReference>
<dbReference type="Pfam" id="PF00583">
    <property type="entry name" value="Acetyltransf_1"/>
    <property type="match status" value="1"/>
</dbReference>
<comment type="caution">
    <text evidence="4">The sequence shown here is derived from an EMBL/GenBank/DDBJ whole genome shotgun (WGS) entry which is preliminary data.</text>
</comment>
<feature type="domain" description="N-acetyltransferase" evidence="3">
    <location>
        <begin position="142"/>
        <end position="292"/>
    </location>
</feature>
<dbReference type="SUPFAM" id="SSF55729">
    <property type="entry name" value="Acyl-CoA N-acyltransferases (Nat)"/>
    <property type="match status" value="2"/>
</dbReference>
<dbReference type="RefSeq" id="WP_174812593.1">
    <property type="nucleotide sequence ID" value="NZ_CP054612.1"/>
</dbReference>
<keyword evidence="5" id="KW-1185">Reference proteome</keyword>
<dbReference type="GO" id="GO:0016747">
    <property type="term" value="F:acyltransferase activity, transferring groups other than amino-acyl groups"/>
    <property type="evidence" value="ECO:0007669"/>
    <property type="project" value="InterPro"/>
</dbReference>
<accession>A0A2V2YTW1</accession>
<dbReference type="PROSITE" id="PS51186">
    <property type="entry name" value="GNAT"/>
    <property type="match status" value="2"/>
</dbReference>
<reference evidence="4 5" key="1">
    <citation type="submission" date="2018-05" db="EMBL/GenBank/DDBJ databases">
        <title>Genomic Encyclopedia of Type Strains, Phase III (KMG-III): the genomes of soil and plant-associated and newly described type strains.</title>
        <authorList>
            <person name="Whitman W."/>
        </authorList>
    </citation>
    <scope>NUCLEOTIDE SEQUENCE [LARGE SCALE GENOMIC DNA]</scope>
    <source>
        <strain evidence="4 5">CECT 5696</strain>
    </source>
</reference>
<keyword evidence="2" id="KW-0012">Acyltransferase</keyword>
<dbReference type="PANTHER" id="PTHR43420">
    <property type="entry name" value="ACETYLTRANSFERASE"/>
    <property type="match status" value="1"/>
</dbReference>
<dbReference type="InterPro" id="IPR013653">
    <property type="entry name" value="GCN5-like_dom"/>
</dbReference>
<dbReference type="AlphaFoldDB" id="A0A2V2YTW1"/>